<dbReference type="SUPFAM" id="SSF52540">
    <property type="entry name" value="P-loop containing nucleoside triphosphate hydrolases"/>
    <property type="match status" value="1"/>
</dbReference>
<dbReference type="Gene3D" id="3.40.50.300">
    <property type="entry name" value="P-loop containing nucleotide triphosphate hydrolases"/>
    <property type="match status" value="1"/>
</dbReference>
<evidence type="ECO:0008006" key="3">
    <source>
        <dbReference type="Google" id="ProtNLM"/>
    </source>
</evidence>
<organism evidence="1 2">
    <name type="scientific">Bradyrhizobium japonicum</name>
    <dbReference type="NCBI Taxonomy" id="375"/>
    <lineage>
        <taxon>Bacteria</taxon>
        <taxon>Pseudomonadati</taxon>
        <taxon>Pseudomonadota</taxon>
        <taxon>Alphaproteobacteria</taxon>
        <taxon>Hyphomicrobiales</taxon>
        <taxon>Nitrobacteraceae</taxon>
        <taxon>Bradyrhizobium</taxon>
    </lineage>
</organism>
<sequence length="566" mass="63218">MSIAAIKDPDLLPYGVFVAERASVIYDRKYRPIVRVPGQWPDCDSASATVVDPTEWITHDRQEWFYNDGTVPRRNKATRERLQGIVDKMPVLASEIERRDRAAERADKAENNDRLKCFRTAQLSPKSQAKLKEWSDKREARRLKRLDRFFDLDDAGYAQWIAAGRPYSDTKKVERWTERRFTEHLKAKPMTVLPFPAPPKPAAPRYLFETVSDLRKLPTAKWLVGGWIPEQGVGLIYGEYASGKSFIGFDLLLHLAYGLQEWHGVKLPGVPCDVLLIAREGATGFRGRVDAFKEHHGITDDTDRIVFMRSPVNFGDVAQFEELKAAIVTSGRRFAAVMVDTVGRALPGEDFYDAKSITRFMEHLQQLGEIGGGVAIGVHHVNKSGETFGSVYFGANSDFMFQVTREGGSNEPLTRGKIHCTKMKDGEDGWKKRVDYQKAASSLVVASVTDSGDMMGKATKLSDDDKLALQALGEALKAKGQLRPEMPGRSVTLSEWLDQCFKIGGVDPTAAKPNRDLHRRQVKLLANKLILVQDHLVRIINHATTDDIAISKAAPGGPLPPIPQRT</sequence>
<dbReference type="Pfam" id="PF13481">
    <property type="entry name" value="AAA_25"/>
    <property type="match status" value="1"/>
</dbReference>
<keyword evidence="2" id="KW-1185">Reference proteome</keyword>
<dbReference type="EMBL" id="JBEPTQ010000002">
    <property type="protein sequence ID" value="MET4721808.1"/>
    <property type="molecule type" value="Genomic_DNA"/>
</dbReference>
<proteinExistence type="predicted"/>
<reference evidence="1 2" key="1">
    <citation type="submission" date="2024-06" db="EMBL/GenBank/DDBJ databases">
        <title>Genomic Encyclopedia of Type Strains, Phase V (KMG-V): Genome sequencing to study the core and pangenomes of soil and plant-associated prokaryotes.</title>
        <authorList>
            <person name="Whitman W."/>
        </authorList>
    </citation>
    <scope>NUCLEOTIDE SEQUENCE [LARGE SCALE GENOMIC DNA]</scope>
    <source>
        <strain evidence="1 2">USDA 160</strain>
    </source>
</reference>
<accession>A0ABV2RXY7</accession>
<name>A0ABV2RXY7_BRAJP</name>
<dbReference type="RefSeq" id="WP_354270207.1">
    <property type="nucleotide sequence ID" value="NZ_JBEPTQ010000002.1"/>
</dbReference>
<dbReference type="Proteomes" id="UP001549291">
    <property type="component" value="Unassembled WGS sequence"/>
</dbReference>
<evidence type="ECO:0000313" key="2">
    <source>
        <dbReference type="Proteomes" id="UP001549291"/>
    </source>
</evidence>
<comment type="caution">
    <text evidence="1">The sequence shown here is derived from an EMBL/GenBank/DDBJ whole genome shotgun (WGS) entry which is preliminary data.</text>
</comment>
<dbReference type="InterPro" id="IPR027417">
    <property type="entry name" value="P-loop_NTPase"/>
</dbReference>
<evidence type="ECO:0000313" key="1">
    <source>
        <dbReference type="EMBL" id="MET4721808.1"/>
    </source>
</evidence>
<gene>
    <name evidence="1" type="ORF">ABIF63_005914</name>
</gene>
<protein>
    <recommendedName>
        <fullName evidence="3">AAA+ ATPase domain-containing protein</fullName>
    </recommendedName>
</protein>